<name>A0A7S4WBN4_9STRA</name>
<organism evidence="2">
    <name type="scientific">Ditylum brightwellii</name>
    <dbReference type="NCBI Taxonomy" id="49249"/>
    <lineage>
        <taxon>Eukaryota</taxon>
        <taxon>Sar</taxon>
        <taxon>Stramenopiles</taxon>
        <taxon>Ochrophyta</taxon>
        <taxon>Bacillariophyta</taxon>
        <taxon>Mediophyceae</taxon>
        <taxon>Lithodesmiophycidae</taxon>
        <taxon>Lithodesmiales</taxon>
        <taxon>Lithodesmiaceae</taxon>
        <taxon>Ditylum</taxon>
    </lineage>
</organism>
<evidence type="ECO:0000256" key="1">
    <source>
        <dbReference type="SAM" id="MobiDB-lite"/>
    </source>
</evidence>
<feature type="compositionally biased region" description="Acidic residues" evidence="1">
    <location>
        <begin position="73"/>
        <end position="85"/>
    </location>
</feature>
<evidence type="ECO:0000313" key="2">
    <source>
        <dbReference type="EMBL" id="CAE4659034.1"/>
    </source>
</evidence>
<gene>
    <name evidence="2" type="ORF">DBRI00130_LOCUS40365</name>
</gene>
<sequence length="123" mass="13654">MQGASGMLSAVQQADGKFQMKILRNQLGLTDHQKVRVRSETAHSSGTANEPVLWVHYDKETEEIYIIQSHPIDDDEHSQCSDDDEKVDKKDSGNANNHGGIDLTALLDKKAKKEYKGAADNVF</sequence>
<protein>
    <submittedName>
        <fullName evidence="2">Uncharacterized protein</fullName>
    </submittedName>
</protein>
<proteinExistence type="predicted"/>
<reference evidence="2" key="1">
    <citation type="submission" date="2021-01" db="EMBL/GenBank/DDBJ databases">
        <authorList>
            <person name="Corre E."/>
            <person name="Pelletier E."/>
            <person name="Niang G."/>
            <person name="Scheremetjew M."/>
            <person name="Finn R."/>
            <person name="Kale V."/>
            <person name="Holt S."/>
            <person name="Cochrane G."/>
            <person name="Meng A."/>
            <person name="Brown T."/>
            <person name="Cohen L."/>
        </authorList>
    </citation>
    <scope>NUCLEOTIDE SEQUENCE</scope>
    <source>
        <strain evidence="2">GSO104</strain>
    </source>
</reference>
<dbReference type="AlphaFoldDB" id="A0A7S4WBN4"/>
<feature type="region of interest" description="Disordered" evidence="1">
    <location>
        <begin position="70"/>
        <end position="103"/>
    </location>
</feature>
<accession>A0A7S4WBN4</accession>
<dbReference type="EMBL" id="HBNS01055894">
    <property type="protein sequence ID" value="CAE4659034.1"/>
    <property type="molecule type" value="Transcribed_RNA"/>
</dbReference>